<dbReference type="OrthoDB" id="10013007at2759"/>
<comment type="caution">
    <text evidence="1">The sequence shown here is derived from an EMBL/GenBank/DDBJ whole genome shotgun (WGS) entry which is preliminary data.</text>
</comment>
<dbReference type="EMBL" id="CAKXAJ010025787">
    <property type="protein sequence ID" value="CAH2243973.1"/>
    <property type="molecule type" value="Genomic_DNA"/>
</dbReference>
<accession>A0A8S4RYP9</accession>
<dbReference type="AlphaFoldDB" id="A0A8S4RYP9"/>
<dbReference type="SUPFAM" id="SSF50729">
    <property type="entry name" value="PH domain-like"/>
    <property type="match status" value="1"/>
</dbReference>
<evidence type="ECO:0000313" key="1">
    <source>
        <dbReference type="EMBL" id="CAH2243973.1"/>
    </source>
</evidence>
<dbReference type="Proteomes" id="UP000838756">
    <property type="component" value="Unassembled WGS sequence"/>
</dbReference>
<dbReference type="PANTHER" id="PTHR15832">
    <property type="entry name" value="SHC (SRC HOMOLOGY DOMAIN C-TERMINAL) ADAPTOR HOMOLOG"/>
    <property type="match status" value="1"/>
</dbReference>
<dbReference type="PANTHER" id="PTHR15832:SF2">
    <property type="entry name" value="SH2 DOMAIN-CONTAINING PROTEIN"/>
    <property type="match status" value="1"/>
</dbReference>
<evidence type="ECO:0000313" key="2">
    <source>
        <dbReference type="Proteomes" id="UP000838756"/>
    </source>
</evidence>
<gene>
    <name evidence="1" type="primary">jg25385</name>
    <name evidence="1" type="ORF">PAEG_LOCUS19993</name>
</gene>
<reference evidence="1" key="1">
    <citation type="submission" date="2022-03" db="EMBL/GenBank/DDBJ databases">
        <authorList>
            <person name="Lindestad O."/>
        </authorList>
    </citation>
    <scope>NUCLEOTIDE SEQUENCE</scope>
</reference>
<dbReference type="InterPro" id="IPR011993">
    <property type="entry name" value="PH-like_dom_sf"/>
</dbReference>
<keyword evidence="2" id="KW-1185">Reference proteome</keyword>
<protein>
    <submittedName>
        <fullName evidence="1">Jg25385 protein</fullName>
    </submittedName>
</protein>
<name>A0A8S4RYP9_9NEOP</name>
<dbReference type="Gene3D" id="2.30.29.30">
    <property type="entry name" value="Pleckstrin-homology domain (PH domain)/Phosphotyrosine-binding domain (PTB)"/>
    <property type="match status" value="1"/>
</dbReference>
<proteinExistence type="predicted"/>
<sequence length="139" mass="15552">MSHALRRISYATCEAARALFAFVAREPRCEPAPQLCYCHAFETDTPAQVTSSITACVCACACRTRQNRNILEMMALKSPLPGIVSGYYLFNGSRTRSPQRKQVLSYYKNVLRQMNLNRNARSRSWLDVVTGLTASVNAP</sequence>
<organism evidence="1 2">
    <name type="scientific">Pararge aegeria aegeria</name>
    <dbReference type="NCBI Taxonomy" id="348720"/>
    <lineage>
        <taxon>Eukaryota</taxon>
        <taxon>Metazoa</taxon>
        <taxon>Ecdysozoa</taxon>
        <taxon>Arthropoda</taxon>
        <taxon>Hexapoda</taxon>
        <taxon>Insecta</taxon>
        <taxon>Pterygota</taxon>
        <taxon>Neoptera</taxon>
        <taxon>Endopterygota</taxon>
        <taxon>Lepidoptera</taxon>
        <taxon>Glossata</taxon>
        <taxon>Ditrysia</taxon>
        <taxon>Papilionoidea</taxon>
        <taxon>Nymphalidae</taxon>
        <taxon>Satyrinae</taxon>
        <taxon>Satyrini</taxon>
        <taxon>Parargina</taxon>
        <taxon>Pararge</taxon>
    </lineage>
</organism>